<accession>A0A256F380</accession>
<keyword evidence="2" id="KW-1185">Reference proteome</keyword>
<dbReference type="AlphaFoldDB" id="A0A256F380"/>
<evidence type="ECO:0000313" key="2">
    <source>
        <dbReference type="Proteomes" id="UP000216345"/>
    </source>
</evidence>
<reference evidence="1 2" key="1">
    <citation type="submission" date="2017-07" db="EMBL/GenBank/DDBJ databases">
        <title>Phylogenetic study on the rhizospheric bacterium Ochrobactrum sp. A44.</title>
        <authorList>
            <person name="Krzyzanowska D.M."/>
            <person name="Ossowicki A."/>
            <person name="Rajewska M."/>
            <person name="Maciag T."/>
            <person name="Kaczynski Z."/>
            <person name="Czerwicka M."/>
            <person name="Jafra S."/>
        </authorList>
    </citation>
    <scope>NUCLEOTIDE SEQUENCE [LARGE SCALE GENOMIC DNA]</scope>
    <source>
        <strain evidence="1 2">PR17</strain>
    </source>
</reference>
<organism evidence="1 2">
    <name type="scientific">Brucella rhizosphaerae</name>
    <dbReference type="NCBI Taxonomy" id="571254"/>
    <lineage>
        <taxon>Bacteria</taxon>
        <taxon>Pseudomonadati</taxon>
        <taxon>Pseudomonadota</taxon>
        <taxon>Alphaproteobacteria</taxon>
        <taxon>Hyphomicrobiales</taxon>
        <taxon>Brucellaceae</taxon>
        <taxon>Brucella/Ochrobactrum group</taxon>
        <taxon>Brucella</taxon>
    </lineage>
</organism>
<gene>
    <name evidence="1" type="ORF">CEV32_1721</name>
</gene>
<evidence type="ECO:0000313" key="1">
    <source>
        <dbReference type="EMBL" id="OYR09292.1"/>
    </source>
</evidence>
<sequence>MPVLTERALMRINDAFPAKAYRHEKLIDRSRSSFQCDE</sequence>
<comment type="caution">
    <text evidence="1">The sequence shown here is derived from an EMBL/GenBank/DDBJ whole genome shotgun (WGS) entry which is preliminary data.</text>
</comment>
<name>A0A256F380_9HYPH</name>
<protein>
    <submittedName>
        <fullName evidence="1">Uncharacterized protein</fullName>
    </submittedName>
</protein>
<dbReference type="Proteomes" id="UP000216345">
    <property type="component" value="Unassembled WGS sequence"/>
</dbReference>
<proteinExistence type="predicted"/>
<dbReference type="EMBL" id="NNRK01000034">
    <property type="protein sequence ID" value="OYR09292.1"/>
    <property type="molecule type" value="Genomic_DNA"/>
</dbReference>